<reference evidence="1" key="1">
    <citation type="journal article" date="2015" name="Nature">
        <title>Complex archaea that bridge the gap between prokaryotes and eukaryotes.</title>
        <authorList>
            <person name="Spang A."/>
            <person name="Saw J.H."/>
            <person name="Jorgensen S.L."/>
            <person name="Zaremba-Niedzwiedzka K."/>
            <person name="Martijn J."/>
            <person name="Lind A.E."/>
            <person name="van Eijk R."/>
            <person name="Schleper C."/>
            <person name="Guy L."/>
            <person name="Ettema T.J."/>
        </authorList>
    </citation>
    <scope>NUCLEOTIDE SEQUENCE</scope>
</reference>
<protein>
    <recommendedName>
        <fullName evidence="2">DUF115 domain-containing protein</fullName>
    </recommendedName>
</protein>
<name>A0A0F9KHS0_9ZZZZ</name>
<dbReference type="AlphaFoldDB" id="A0A0F9KHS0"/>
<accession>A0A0F9KHS0</accession>
<evidence type="ECO:0008006" key="2">
    <source>
        <dbReference type="Google" id="ProtNLM"/>
    </source>
</evidence>
<proteinExistence type="predicted"/>
<dbReference type="EMBL" id="LAZR01013495">
    <property type="protein sequence ID" value="KKM21713.1"/>
    <property type="molecule type" value="Genomic_DNA"/>
</dbReference>
<comment type="caution">
    <text evidence="1">The sequence shown here is derived from an EMBL/GenBank/DDBJ whole genome shotgun (WGS) entry which is preliminary data.</text>
</comment>
<gene>
    <name evidence="1" type="ORF">LCGC14_1632650</name>
</gene>
<sequence>MNFNHYLPDTPKRLARFKKLVHGRPVAIILPGFSIYEFENRIEDFRDLDICYAGINRWMPLEEDILSKIGKHVSIGMSSAAPDWFIEHICSYLDREEDNIFISERMNFKASEGENLSRLYDNYNEKMLFFTSFDSYAEKPNEDYPLHFIAENSTSILLCLITIAEPSAIVLFGADGGRISESGLYYKSINEFIHPDRLDPESSIARDTDWFNTDMSQTLEWTRQTHKLGKCKIINCSENSHLTVFPRLSYNETIEYLRGIS</sequence>
<organism evidence="1">
    <name type="scientific">marine sediment metagenome</name>
    <dbReference type="NCBI Taxonomy" id="412755"/>
    <lineage>
        <taxon>unclassified sequences</taxon>
        <taxon>metagenomes</taxon>
        <taxon>ecological metagenomes</taxon>
    </lineage>
</organism>
<evidence type="ECO:0000313" key="1">
    <source>
        <dbReference type="EMBL" id="KKM21713.1"/>
    </source>
</evidence>